<evidence type="ECO:0000256" key="6">
    <source>
        <dbReference type="SAM" id="Phobius"/>
    </source>
</evidence>
<dbReference type="SUPFAM" id="SSF103481">
    <property type="entry name" value="Multidrug resistance efflux transporter EmrE"/>
    <property type="match status" value="1"/>
</dbReference>
<feature type="transmembrane region" description="Helical" evidence="6">
    <location>
        <begin position="47"/>
        <end position="65"/>
    </location>
</feature>
<proteinExistence type="predicted"/>
<feature type="region of interest" description="Disordered" evidence="5">
    <location>
        <begin position="213"/>
        <end position="241"/>
    </location>
</feature>
<comment type="caution">
    <text evidence="7">The sequence shown here is derived from an EMBL/GenBank/DDBJ whole genome shotgun (WGS) entry which is preliminary data.</text>
</comment>
<feature type="transmembrane region" description="Helical" evidence="6">
    <location>
        <begin position="7"/>
        <end position="27"/>
    </location>
</feature>
<keyword evidence="4 6" id="KW-0472">Membrane</keyword>
<accession>A0A5J9SXF2</accession>
<feature type="compositionally biased region" description="Basic residues" evidence="5">
    <location>
        <begin position="231"/>
        <end position="241"/>
    </location>
</feature>
<dbReference type="InterPro" id="IPR037185">
    <property type="entry name" value="EmrE-like"/>
</dbReference>
<feature type="non-terminal residue" evidence="7">
    <location>
        <position position="241"/>
    </location>
</feature>
<name>A0A5J9SXF2_9POAL</name>
<feature type="compositionally biased region" description="Basic and acidic residues" evidence="5">
    <location>
        <begin position="213"/>
        <end position="222"/>
    </location>
</feature>
<dbReference type="AlphaFoldDB" id="A0A5J9SXF2"/>
<feature type="transmembrane region" description="Helical" evidence="6">
    <location>
        <begin position="77"/>
        <end position="97"/>
    </location>
</feature>
<organism evidence="7 8">
    <name type="scientific">Eragrostis curvula</name>
    <name type="common">weeping love grass</name>
    <dbReference type="NCBI Taxonomy" id="38414"/>
    <lineage>
        <taxon>Eukaryota</taxon>
        <taxon>Viridiplantae</taxon>
        <taxon>Streptophyta</taxon>
        <taxon>Embryophyta</taxon>
        <taxon>Tracheophyta</taxon>
        <taxon>Spermatophyta</taxon>
        <taxon>Magnoliopsida</taxon>
        <taxon>Liliopsida</taxon>
        <taxon>Poales</taxon>
        <taxon>Poaceae</taxon>
        <taxon>PACMAD clade</taxon>
        <taxon>Chloridoideae</taxon>
        <taxon>Eragrostideae</taxon>
        <taxon>Eragrostidinae</taxon>
        <taxon>Eragrostis</taxon>
    </lineage>
</organism>
<evidence type="ECO:0000256" key="3">
    <source>
        <dbReference type="ARBA" id="ARBA00022989"/>
    </source>
</evidence>
<dbReference type="GO" id="GO:0016020">
    <property type="term" value="C:membrane"/>
    <property type="evidence" value="ECO:0007669"/>
    <property type="project" value="InterPro"/>
</dbReference>
<evidence type="ECO:0000256" key="5">
    <source>
        <dbReference type="SAM" id="MobiDB-lite"/>
    </source>
</evidence>
<evidence type="ECO:0000256" key="1">
    <source>
        <dbReference type="ARBA" id="ARBA00004141"/>
    </source>
</evidence>
<evidence type="ECO:0000256" key="4">
    <source>
        <dbReference type="ARBA" id="ARBA00023136"/>
    </source>
</evidence>
<dbReference type="EMBL" id="RWGY01000163">
    <property type="protein sequence ID" value="TVU03645.1"/>
    <property type="molecule type" value="Genomic_DNA"/>
</dbReference>
<keyword evidence="8" id="KW-1185">Reference proteome</keyword>
<sequence>IAKVTGIGLCLAGVLVIGLYIGPGISPLNHHRVFPVQSETGARRVEWIKGTFLMVLANMFMVHVDRSAVLKEYPNKMLVTLSQCGFSAMQSFVVAVAAERDFSRWRLRIDIILLAIVYSGFVVNGISYYLQAWCVEMKGPVFLAAWTPLCLVSTIICSSLLGETVHFGSIVGGILLVGGLYCVLWGKSKGVGMNMMDSVQHELQKKTFEVEKVGEEQKHEKSASMVEQGLGRKRGTLHRAS</sequence>
<dbReference type="InterPro" id="IPR030184">
    <property type="entry name" value="WAT1-related"/>
</dbReference>
<feature type="non-terminal residue" evidence="7">
    <location>
        <position position="1"/>
    </location>
</feature>
<reference evidence="7 8" key="1">
    <citation type="journal article" date="2019" name="Sci. Rep.">
        <title>A high-quality genome of Eragrostis curvula grass provides insights into Poaceae evolution and supports new strategies to enhance forage quality.</title>
        <authorList>
            <person name="Carballo J."/>
            <person name="Santos B.A.C.M."/>
            <person name="Zappacosta D."/>
            <person name="Garbus I."/>
            <person name="Selva J.P."/>
            <person name="Gallo C.A."/>
            <person name="Diaz A."/>
            <person name="Albertini E."/>
            <person name="Caccamo M."/>
            <person name="Echenique V."/>
        </authorList>
    </citation>
    <scope>NUCLEOTIDE SEQUENCE [LARGE SCALE GENOMIC DNA]</scope>
    <source>
        <strain evidence="8">cv. Victoria</strain>
        <tissue evidence="7">Leaf</tissue>
    </source>
</reference>
<evidence type="ECO:0000313" key="8">
    <source>
        <dbReference type="Proteomes" id="UP000324897"/>
    </source>
</evidence>
<dbReference type="Gramene" id="TVU03645">
    <property type="protein sequence ID" value="TVU03645"/>
    <property type="gene ID" value="EJB05_50833"/>
</dbReference>
<comment type="subcellular location">
    <subcellularLocation>
        <location evidence="1">Membrane</location>
        <topology evidence="1">Multi-pass membrane protein</topology>
    </subcellularLocation>
</comment>
<dbReference type="PANTHER" id="PTHR31218">
    <property type="entry name" value="WAT1-RELATED PROTEIN"/>
    <property type="match status" value="1"/>
</dbReference>
<dbReference type="OrthoDB" id="1718296at2759"/>
<dbReference type="Proteomes" id="UP000324897">
    <property type="component" value="Unassembled WGS sequence"/>
</dbReference>
<keyword evidence="3 6" id="KW-1133">Transmembrane helix</keyword>
<feature type="transmembrane region" description="Helical" evidence="6">
    <location>
        <begin position="109"/>
        <end position="130"/>
    </location>
</feature>
<dbReference type="GO" id="GO:0022857">
    <property type="term" value="F:transmembrane transporter activity"/>
    <property type="evidence" value="ECO:0007669"/>
    <property type="project" value="InterPro"/>
</dbReference>
<keyword evidence="2 6" id="KW-0812">Transmembrane</keyword>
<evidence type="ECO:0000313" key="7">
    <source>
        <dbReference type="EMBL" id="TVU03645.1"/>
    </source>
</evidence>
<gene>
    <name evidence="7" type="ORF">EJB05_50833</name>
</gene>
<evidence type="ECO:0000256" key="2">
    <source>
        <dbReference type="ARBA" id="ARBA00022692"/>
    </source>
</evidence>
<protein>
    <submittedName>
        <fullName evidence="7">Uncharacterized protein</fullName>
    </submittedName>
</protein>
<feature type="transmembrane region" description="Helical" evidence="6">
    <location>
        <begin position="167"/>
        <end position="186"/>
    </location>
</feature>